<proteinExistence type="inferred from homology"/>
<evidence type="ECO:0000256" key="2">
    <source>
        <dbReference type="ARBA" id="ARBA00004123"/>
    </source>
</evidence>
<dbReference type="STRING" id="2512241.A0A553I542"/>
<dbReference type="InterPro" id="IPR038567">
    <property type="entry name" value="T_Elf1_sf"/>
</dbReference>
<evidence type="ECO:0000256" key="6">
    <source>
        <dbReference type="ARBA" id="ARBA00022833"/>
    </source>
</evidence>
<dbReference type="AlphaFoldDB" id="A0A553I542"/>
<organism evidence="12 13">
    <name type="scientific">Xylaria flabelliformis</name>
    <dbReference type="NCBI Taxonomy" id="2512241"/>
    <lineage>
        <taxon>Eukaryota</taxon>
        <taxon>Fungi</taxon>
        <taxon>Dikarya</taxon>
        <taxon>Ascomycota</taxon>
        <taxon>Pezizomycotina</taxon>
        <taxon>Sordariomycetes</taxon>
        <taxon>Xylariomycetidae</taxon>
        <taxon>Xylariales</taxon>
        <taxon>Xylariaceae</taxon>
        <taxon>Xylaria</taxon>
    </lineage>
</organism>
<evidence type="ECO:0000256" key="10">
    <source>
        <dbReference type="RuleBase" id="RU364033"/>
    </source>
</evidence>
<keyword evidence="8 10" id="KW-0804">Transcription</keyword>
<evidence type="ECO:0000256" key="11">
    <source>
        <dbReference type="SAM" id="MobiDB-lite"/>
    </source>
</evidence>
<comment type="similarity">
    <text evidence="3 10">Belongs to the ELOF1 family.</text>
</comment>
<dbReference type="GO" id="GO:0008270">
    <property type="term" value="F:zinc ion binding"/>
    <property type="evidence" value="ECO:0007669"/>
    <property type="project" value="UniProtKB-KW"/>
</dbReference>
<dbReference type="EMBL" id="VFLP01000016">
    <property type="protein sequence ID" value="TRX95328.1"/>
    <property type="molecule type" value="Genomic_DNA"/>
</dbReference>
<evidence type="ECO:0000256" key="9">
    <source>
        <dbReference type="ARBA" id="ARBA00023242"/>
    </source>
</evidence>
<dbReference type="PANTHER" id="PTHR20934">
    <property type="entry name" value="TRANSCRIPTION ELONGATION FACTOR 1 HOMOLOG"/>
    <property type="match status" value="1"/>
</dbReference>
<dbReference type="GO" id="GO:0006368">
    <property type="term" value="P:transcription elongation by RNA polymerase II"/>
    <property type="evidence" value="ECO:0007669"/>
    <property type="project" value="TreeGrafter"/>
</dbReference>
<reference evidence="13" key="1">
    <citation type="submission" date="2019-06" db="EMBL/GenBank/DDBJ databases">
        <title>Draft genome sequence of the griseofulvin-producing fungus Xylaria cubensis strain G536.</title>
        <authorList>
            <person name="Mead M.E."/>
            <person name="Raja H.A."/>
            <person name="Steenwyk J.L."/>
            <person name="Knowles S.L."/>
            <person name="Oberlies N.H."/>
            <person name="Rokas A."/>
        </authorList>
    </citation>
    <scope>NUCLEOTIDE SEQUENCE [LARGE SCALE GENOMIC DNA]</scope>
    <source>
        <strain evidence="13">G536</strain>
    </source>
</reference>
<evidence type="ECO:0000313" key="13">
    <source>
        <dbReference type="Proteomes" id="UP000319160"/>
    </source>
</evidence>
<dbReference type="FunFam" id="2.20.25.190:FF:000001">
    <property type="entry name" value="Transcription elongation factor 1 homolog"/>
    <property type="match status" value="1"/>
</dbReference>
<dbReference type="GO" id="GO:0008023">
    <property type="term" value="C:transcription elongation factor complex"/>
    <property type="evidence" value="ECO:0007669"/>
    <property type="project" value="TreeGrafter"/>
</dbReference>
<comment type="caution">
    <text evidence="12">The sequence shown here is derived from an EMBL/GenBank/DDBJ whole genome shotgun (WGS) entry which is preliminary data.</text>
</comment>
<accession>A0A553I542</accession>
<dbReference type="Pfam" id="PF05129">
    <property type="entry name" value="Zn_ribbon_Elf1"/>
    <property type="match status" value="1"/>
</dbReference>
<evidence type="ECO:0000256" key="4">
    <source>
        <dbReference type="ARBA" id="ARBA00022723"/>
    </source>
</evidence>
<evidence type="ECO:0000313" key="12">
    <source>
        <dbReference type="EMBL" id="TRX95328.1"/>
    </source>
</evidence>
<dbReference type="InterPro" id="IPR007808">
    <property type="entry name" value="Elf1"/>
</dbReference>
<comment type="subcellular location">
    <subcellularLocation>
        <location evidence="2 10">Nucleus</location>
    </subcellularLocation>
</comment>
<keyword evidence="9 10" id="KW-0539">Nucleus</keyword>
<dbReference type="PANTHER" id="PTHR20934:SF0">
    <property type="entry name" value="TRANSCRIPTION ELONGATION FACTOR 1 HOMOLOG"/>
    <property type="match status" value="1"/>
</dbReference>
<dbReference type="Proteomes" id="UP000319160">
    <property type="component" value="Unassembled WGS sequence"/>
</dbReference>
<protein>
    <recommendedName>
        <fullName evidence="10">Transcription elongation factor 1 homolog</fullName>
    </recommendedName>
</protein>
<evidence type="ECO:0000256" key="8">
    <source>
        <dbReference type="ARBA" id="ARBA00023163"/>
    </source>
</evidence>
<keyword evidence="4 10" id="KW-0479">Metal-binding</keyword>
<keyword evidence="13" id="KW-1185">Reference proteome</keyword>
<evidence type="ECO:0000256" key="3">
    <source>
        <dbReference type="ARBA" id="ARBA00009730"/>
    </source>
</evidence>
<sequence length="131" mass="14274">MGKRKKSSRKPQGPKKREGLAKEFTCLFCNHEKSVHVKLDKKAGVGNLSCAVCGQQFQCGINTLSEAIDVYSDWVDAADAVAKEAANDRASGSASFTRPGARASMADREVDDEEDEHRYEGEGIVGDDDDY</sequence>
<evidence type="ECO:0000256" key="5">
    <source>
        <dbReference type="ARBA" id="ARBA00022771"/>
    </source>
</evidence>
<feature type="region of interest" description="Disordered" evidence="11">
    <location>
        <begin position="86"/>
        <end position="131"/>
    </location>
</feature>
<keyword evidence="5 10" id="KW-0863">Zinc-finger</keyword>
<gene>
    <name evidence="12" type="ORF">FHL15_003659</name>
</gene>
<comment type="function">
    <text evidence="1 10">Transcription elongation factor implicated in the maintenance of proper chromatin structure in actively transcribed regions.</text>
</comment>
<evidence type="ECO:0000256" key="7">
    <source>
        <dbReference type="ARBA" id="ARBA00023015"/>
    </source>
</evidence>
<name>A0A553I542_9PEZI</name>
<keyword evidence="7 10" id="KW-0805">Transcription regulation</keyword>
<evidence type="ECO:0000256" key="1">
    <source>
        <dbReference type="ARBA" id="ARBA00003357"/>
    </source>
</evidence>
<keyword evidence="6 10" id="KW-0862">Zinc</keyword>
<dbReference type="GO" id="GO:0000993">
    <property type="term" value="F:RNA polymerase II complex binding"/>
    <property type="evidence" value="ECO:0007669"/>
    <property type="project" value="TreeGrafter"/>
</dbReference>
<dbReference type="SUPFAM" id="SSF57783">
    <property type="entry name" value="Zinc beta-ribbon"/>
    <property type="match status" value="1"/>
</dbReference>
<dbReference type="Gene3D" id="2.20.25.190">
    <property type="match status" value="1"/>
</dbReference>
<dbReference type="OrthoDB" id="445983at2759"/>